<dbReference type="EMBL" id="PJQM01002768">
    <property type="protein sequence ID" value="RCH92930.1"/>
    <property type="molecule type" value="Genomic_DNA"/>
</dbReference>
<feature type="compositionally biased region" description="Polar residues" evidence="1">
    <location>
        <begin position="58"/>
        <end position="67"/>
    </location>
</feature>
<evidence type="ECO:0000313" key="2">
    <source>
        <dbReference type="EMBL" id="RCH92930.1"/>
    </source>
</evidence>
<accession>A0A367JSL2</accession>
<reference evidence="2 3" key="1">
    <citation type="journal article" date="2018" name="G3 (Bethesda)">
        <title>Phylogenetic and Phylogenomic Definition of Rhizopus Species.</title>
        <authorList>
            <person name="Gryganskyi A.P."/>
            <person name="Golan J."/>
            <person name="Dolatabadi S."/>
            <person name="Mondo S."/>
            <person name="Robb S."/>
            <person name="Idnurm A."/>
            <person name="Muszewska A."/>
            <person name="Steczkiewicz K."/>
            <person name="Masonjones S."/>
            <person name="Liao H.L."/>
            <person name="Gajdeczka M.T."/>
            <person name="Anike F."/>
            <person name="Vuek A."/>
            <person name="Anishchenko I.M."/>
            <person name="Voigt K."/>
            <person name="de Hoog G.S."/>
            <person name="Smith M.E."/>
            <person name="Heitman J."/>
            <person name="Vilgalys R."/>
            <person name="Stajich J.E."/>
        </authorList>
    </citation>
    <scope>NUCLEOTIDE SEQUENCE [LARGE SCALE GENOMIC DNA]</scope>
    <source>
        <strain evidence="2 3">LSU 92-RS-03</strain>
    </source>
</reference>
<keyword evidence="3" id="KW-1185">Reference proteome</keyword>
<dbReference type="AlphaFoldDB" id="A0A367JSL2"/>
<evidence type="ECO:0000256" key="1">
    <source>
        <dbReference type="SAM" id="MobiDB-lite"/>
    </source>
</evidence>
<dbReference type="Proteomes" id="UP000253551">
    <property type="component" value="Unassembled WGS sequence"/>
</dbReference>
<feature type="region of interest" description="Disordered" evidence="1">
    <location>
        <begin position="1"/>
        <end position="153"/>
    </location>
</feature>
<organism evidence="2 3">
    <name type="scientific">Rhizopus stolonifer</name>
    <name type="common">Rhizopus nigricans</name>
    <dbReference type="NCBI Taxonomy" id="4846"/>
    <lineage>
        <taxon>Eukaryota</taxon>
        <taxon>Fungi</taxon>
        <taxon>Fungi incertae sedis</taxon>
        <taxon>Mucoromycota</taxon>
        <taxon>Mucoromycotina</taxon>
        <taxon>Mucoromycetes</taxon>
        <taxon>Mucorales</taxon>
        <taxon>Mucorineae</taxon>
        <taxon>Rhizopodaceae</taxon>
        <taxon>Rhizopus</taxon>
    </lineage>
</organism>
<feature type="compositionally biased region" description="Basic and acidic residues" evidence="1">
    <location>
        <begin position="34"/>
        <end position="46"/>
    </location>
</feature>
<dbReference type="OrthoDB" id="2439595at2759"/>
<evidence type="ECO:0000313" key="3">
    <source>
        <dbReference type="Proteomes" id="UP000253551"/>
    </source>
</evidence>
<gene>
    <name evidence="2" type="ORF">CU098_003898</name>
</gene>
<protein>
    <submittedName>
        <fullName evidence="2">Uncharacterized protein</fullName>
    </submittedName>
</protein>
<feature type="compositionally biased region" description="Low complexity" evidence="1">
    <location>
        <begin position="87"/>
        <end position="140"/>
    </location>
</feature>
<sequence>MFSNSEKEVPAASIQVRSSEDELNKAPSSTIPVNDRKENIGAKEDIPVETVAKETFPGQPNVSQTINLAPASQPLIGQPVTATSQLPNNPVPASQPANPVPASQPANPVPASQPANPVPASQPANPVPASQPASQPANPVLTSQSPVGQLPAEQPLNQPVVNQQPEQLLRNEALLSKIAQKKEAVQRLNDELYYLRHCNAELADKEKGTHERMLLRQKDQQQLLNNYNEHVRSRRATEDDTATIRAKLQELKAMIKNVSVKLTSQCDAKVATGAISSFWINLNDAIAKLGTPIPKKRLCMLTEKFLMDVLVQSMNYNTFPGLKISQPYTQLQMWFDKYDPEFCTRLRQEVAKTVVVGTNSAPDIQAETSKFSKRMYNSLYSSLLKAYPFMEKYDAQEQDVGKKYSSLIQRMVEQATNIGYAIRGQEVEIAAAAVGEGSEPLDLKTMNDEDGQSSGIIQFCVCPPFVVYGSRIEILEKARVLCSPLNKS</sequence>
<comment type="caution">
    <text evidence="2">The sequence shown here is derived from an EMBL/GenBank/DDBJ whole genome shotgun (WGS) entry which is preliminary data.</text>
</comment>
<dbReference type="STRING" id="4846.A0A367JSL2"/>
<name>A0A367JSL2_RHIST</name>
<proteinExistence type="predicted"/>